<sequence length="325" mass="36322">MIIKAIDPPTLQLDVGQFVDWLELSALLNDYGIVRIDSLIGSLKQLSEEQEEDIAEADKFVEKFIEDIENEIEIRENHLSDTYPFKLDENAEELALADNWQDAIFSFYLVCLVASHVTGSPILNAPPSGKILKRLRNHIFQVLSTLAMAGFSHGPAISVGWPRRTDEVIIDILRRAAANGAGFSVRNAPGPYTPPNEKDGGIDVLAWTSGVTPPPTNLLWGQSASGNNWPEKPVAEHARIFEVNYLQDVMAGNRGYATIIPFRILDERFWNAQNLYHRSLIDRLRLPPYARSGMQQAASGVMIDEADQVDAVVQWLREYREAALA</sequence>
<evidence type="ECO:0000313" key="1">
    <source>
        <dbReference type="EMBL" id="MBW3098862.1"/>
    </source>
</evidence>
<keyword evidence="2" id="KW-1185">Reference proteome</keyword>
<accession>A0ABS6WTW6</accession>
<organism evidence="1 2">
    <name type="scientific">Pseudohoeflea coraliihabitans</name>
    <dbReference type="NCBI Taxonomy" id="2860393"/>
    <lineage>
        <taxon>Bacteria</taxon>
        <taxon>Pseudomonadati</taxon>
        <taxon>Pseudomonadota</taxon>
        <taxon>Alphaproteobacteria</taxon>
        <taxon>Hyphomicrobiales</taxon>
        <taxon>Rhizobiaceae</taxon>
        <taxon>Pseudohoeflea</taxon>
    </lineage>
</organism>
<evidence type="ECO:0000313" key="2">
    <source>
        <dbReference type="Proteomes" id="UP001430804"/>
    </source>
</evidence>
<dbReference type="EMBL" id="JAHWQX010000004">
    <property type="protein sequence ID" value="MBW3098862.1"/>
    <property type="molecule type" value="Genomic_DNA"/>
</dbReference>
<gene>
    <name evidence="1" type="ORF">KY465_16385</name>
</gene>
<protein>
    <submittedName>
        <fullName evidence="1">Uncharacterized protein</fullName>
    </submittedName>
</protein>
<proteinExistence type="predicted"/>
<name>A0ABS6WTW6_9HYPH</name>
<dbReference type="Proteomes" id="UP001430804">
    <property type="component" value="Unassembled WGS sequence"/>
</dbReference>
<comment type="caution">
    <text evidence="1">The sequence shown here is derived from an EMBL/GenBank/DDBJ whole genome shotgun (WGS) entry which is preliminary data.</text>
</comment>
<dbReference type="RefSeq" id="WP_219203166.1">
    <property type="nucleotide sequence ID" value="NZ_JAHWQX010000004.1"/>
</dbReference>
<reference evidence="1" key="1">
    <citation type="submission" date="2021-07" db="EMBL/GenBank/DDBJ databases">
        <title>Pseudohoeflea marina sp. nov. a polyhydroxyalcanoate-producing bacterium.</title>
        <authorList>
            <person name="Zheng W."/>
            <person name="Yu S."/>
            <person name="Huang Y."/>
        </authorList>
    </citation>
    <scope>NUCLEOTIDE SEQUENCE</scope>
    <source>
        <strain evidence="1">DP4N28-3</strain>
    </source>
</reference>